<dbReference type="SUPFAM" id="SSF49764">
    <property type="entry name" value="HSP20-like chaperones"/>
    <property type="match status" value="1"/>
</dbReference>
<accession>A0A4Q7ZGK3</accession>
<reference evidence="4 5" key="1">
    <citation type="submission" date="2019-02" db="EMBL/GenBank/DDBJ databases">
        <title>Sequencing the genomes of 1000 actinobacteria strains.</title>
        <authorList>
            <person name="Klenk H.-P."/>
        </authorList>
    </citation>
    <scope>NUCLEOTIDE SEQUENCE [LARGE SCALE GENOMIC DNA]</scope>
    <source>
        <strain evidence="4 5">DSM 45162</strain>
    </source>
</reference>
<dbReference type="Pfam" id="PF00011">
    <property type="entry name" value="HSP20"/>
    <property type="match status" value="1"/>
</dbReference>
<dbReference type="InterPro" id="IPR008978">
    <property type="entry name" value="HSP20-like_chaperone"/>
</dbReference>
<dbReference type="CDD" id="cd06464">
    <property type="entry name" value="ACD_sHsps-like"/>
    <property type="match status" value="1"/>
</dbReference>
<dbReference type="Gene3D" id="2.60.40.790">
    <property type="match status" value="1"/>
</dbReference>
<comment type="caution">
    <text evidence="4">The sequence shown here is derived from an EMBL/GenBank/DDBJ whole genome shotgun (WGS) entry which is preliminary data.</text>
</comment>
<dbReference type="EMBL" id="SHKY01000001">
    <property type="protein sequence ID" value="RZU49313.1"/>
    <property type="molecule type" value="Genomic_DNA"/>
</dbReference>
<dbReference type="OrthoDB" id="5242916at2"/>
<keyword evidence="5" id="KW-1185">Reference proteome</keyword>
<feature type="domain" description="SHSP" evidence="3">
    <location>
        <begin position="21"/>
        <end position="133"/>
    </location>
</feature>
<proteinExistence type="inferred from homology"/>
<organism evidence="4 5">
    <name type="scientific">Krasilnikovia cinnamomea</name>
    <dbReference type="NCBI Taxonomy" id="349313"/>
    <lineage>
        <taxon>Bacteria</taxon>
        <taxon>Bacillati</taxon>
        <taxon>Actinomycetota</taxon>
        <taxon>Actinomycetes</taxon>
        <taxon>Micromonosporales</taxon>
        <taxon>Micromonosporaceae</taxon>
        <taxon>Krasilnikovia</taxon>
    </lineage>
</organism>
<dbReference type="InterPro" id="IPR002068">
    <property type="entry name" value="A-crystallin/Hsp20_dom"/>
</dbReference>
<evidence type="ECO:0000313" key="4">
    <source>
        <dbReference type="EMBL" id="RZU49313.1"/>
    </source>
</evidence>
<protein>
    <submittedName>
        <fullName evidence="4">HSP20 family protein</fullName>
    </submittedName>
</protein>
<name>A0A4Q7ZGK3_9ACTN</name>
<dbReference type="InterPro" id="IPR031107">
    <property type="entry name" value="Small_HSP"/>
</dbReference>
<gene>
    <name evidence="4" type="ORF">EV385_1055</name>
</gene>
<evidence type="ECO:0000256" key="1">
    <source>
        <dbReference type="PROSITE-ProRule" id="PRU00285"/>
    </source>
</evidence>
<dbReference type="PROSITE" id="PS01031">
    <property type="entry name" value="SHSP"/>
    <property type="match status" value="1"/>
</dbReference>
<dbReference type="Proteomes" id="UP000292564">
    <property type="component" value="Unassembled WGS sequence"/>
</dbReference>
<dbReference type="PANTHER" id="PTHR11527">
    <property type="entry name" value="HEAT-SHOCK PROTEIN 20 FAMILY MEMBER"/>
    <property type="match status" value="1"/>
</dbReference>
<dbReference type="AlphaFoldDB" id="A0A4Q7ZGK3"/>
<dbReference type="RefSeq" id="WP_130508416.1">
    <property type="nucleotide sequence ID" value="NZ_SHKY01000001.1"/>
</dbReference>
<sequence length="145" mass="15621">MLLRTDAFRDFDRLTARVFDTAQRGTGAQLDAYRDGDAFVIAIDLPGVDPAGIEATVDRRVLTVRAERKPTAPAGAKVVVRERPTGVITRQVVLAESLDADQLEARYSDGVLTLRVPVKEQAKPRRIAIVAGGDQAAGDPELNVA</sequence>
<evidence type="ECO:0000256" key="2">
    <source>
        <dbReference type="RuleBase" id="RU003616"/>
    </source>
</evidence>
<comment type="similarity">
    <text evidence="1 2">Belongs to the small heat shock protein (HSP20) family.</text>
</comment>
<evidence type="ECO:0000313" key="5">
    <source>
        <dbReference type="Proteomes" id="UP000292564"/>
    </source>
</evidence>
<evidence type="ECO:0000259" key="3">
    <source>
        <dbReference type="PROSITE" id="PS01031"/>
    </source>
</evidence>